<dbReference type="AlphaFoldDB" id="A0A1G2EKT6"/>
<protein>
    <recommendedName>
        <fullName evidence="3">LexA repressor DNA-binding domain-containing protein</fullName>
    </recommendedName>
</protein>
<reference evidence="1 2" key="1">
    <citation type="journal article" date="2016" name="Nat. Commun.">
        <title>Thousands of microbial genomes shed light on interconnected biogeochemical processes in an aquifer system.</title>
        <authorList>
            <person name="Anantharaman K."/>
            <person name="Brown C.T."/>
            <person name="Hug L.A."/>
            <person name="Sharon I."/>
            <person name="Castelle C.J."/>
            <person name="Probst A.J."/>
            <person name="Thomas B.C."/>
            <person name="Singh A."/>
            <person name="Wilkins M.J."/>
            <person name="Karaoz U."/>
            <person name="Brodie E.L."/>
            <person name="Williams K.H."/>
            <person name="Hubbard S.S."/>
            <person name="Banfield J.F."/>
        </authorList>
    </citation>
    <scope>NUCLEOTIDE SEQUENCE [LARGE SCALE GENOMIC DNA]</scope>
</reference>
<dbReference type="SUPFAM" id="SSF46785">
    <property type="entry name" value="Winged helix' DNA-binding domain"/>
    <property type="match status" value="1"/>
</dbReference>
<dbReference type="InterPro" id="IPR036390">
    <property type="entry name" value="WH_DNA-bd_sf"/>
</dbReference>
<sequence length="195" mass="21259">MTKNQENLIRFIADYRVKYGASPTLQEMVMGIHVSDHKSVSGIISALTKQGFLEKGRQKTRSILLTDKAFELLGIPLFRRQQLEEFNYSQRQMSPASSGVVTSPAPDYVGHGEQSIKTDGTNLSNDLRTVVGNTVAGIATKIYANEEAGAIFSWALLLGGLTWANTGIIGNGTNALIWTAVEAVIIKFLSKKITL</sequence>
<comment type="caution">
    <text evidence="1">The sequence shown here is derived from an EMBL/GenBank/DDBJ whole genome shotgun (WGS) entry which is preliminary data.</text>
</comment>
<dbReference type="Proteomes" id="UP000179122">
    <property type="component" value="Unassembled WGS sequence"/>
</dbReference>
<dbReference type="EMBL" id="MHML01000028">
    <property type="protein sequence ID" value="OGZ26395.1"/>
    <property type="molecule type" value="Genomic_DNA"/>
</dbReference>
<evidence type="ECO:0000313" key="2">
    <source>
        <dbReference type="Proteomes" id="UP000179122"/>
    </source>
</evidence>
<organism evidence="1 2">
    <name type="scientific">Candidatus Nealsonbacteria bacterium RIFCSPLOWO2_12_FULL_39_31</name>
    <dbReference type="NCBI Taxonomy" id="1801676"/>
    <lineage>
        <taxon>Bacteria</taxon>
        <taxon>Candidatus Nealsoniibacteriota</taxon>
    </lineage>
</organism>
<accession>A0A1G2EKT6</accession>
<evidence type="ECO:0000313" key="1">
    <source>
        <dbReference type="EMBL" id="OGZ26395.1"/>
    </source>
</evidence>
<proteinExistence type="predicted"/>
<dbReference type="Gene3D" id="1.10.10.10">
    <property type="entry name" value="Winged helix-like DNA-binding domain superfamily/Winged helix DNA-binding domain"/>
    <property type="match status" value="1"/>
</dbReference>
<gene>
    <name evidence="1" type="ORF">A3F95_01750</name>
</gene>
<name>A0A1G2EKT6_9BACT</name>
<evidence type="ECO:0008006" key="3">
    <source>
        <dbReference type="Google" id="ProtNLM"/>
    </source>
</evidence>
<dbReference type="InterPro" id="IPR036388">
    <property type="entry name" value="WH-like_DNA-bd_sf"/>
</dbReference>